<keyword evidence="2" id="KW-0648">Protein biosynthesis</keyword>
<dbReference type="AlphaFoldDB" id="A0AAV9PI16"/>
<name>A0AAV9PI16_9PEZI</name>
<reference evidence="6 7" key="1">
    <citation type="submission" date="2023-08" db="EMBL/GenBank/DDBJ databases">
        <title>Black Yeasts Isolated from many extreme environments.</title>
        <authorList>
            <person name="Coleine C."/>
            <person name="Stajich J.E."/>
            <person name="Selbmann L."/>
        </authorList>
    </citation>
    <scope>NUCLEOTIDE SEQUENCE [LARGE SCALE GENOMIC DNA]</scope>
    <source>
        <strain evidence="6 7">CCFEE 5935</strain>
    </source>
</reference>
<dbReference type="PANTHER" id="PTHR20982:SF3">
    <property type="entry name" value="MITOCHONDRIAL RIBOSOME RECYCLING FACTOR PSEUDO 1"/>
    <property type="match status" value="1"/>
</dbReference>
<dbReference type="GeneID" id="89925140"/>
<accession>A0AAV9PI16</accession>
<dbReference type="Proteomes" id="UP001337655">
    <property type="component" value="Unassembled WGS sequence"/>
</dbReference>
<protein>
    <recommendedName>
        <fullName evidence="5">Ribosome recycling factor domain-containing protein</fullName>
    </recommendedName>
</protein>
<comment type="function">
    <text evidence="3">Necessary for protein synthesis in mitochondria. Functions as a ribosome recycling factor in mitochondria.</text>
</comment>
<dbReference type="Pfam" id="PF01765">
    <property type="entry name" value="RRF"/>
    <property type="match status" value="1"/>
</dbReference>
<dbReference type="Gene3D" id="1.10.132.20">
    <property type="entry name" value="Ribosome-recycling factor"/>
    <property type="match status" value="1"/>
</dbReference>
<dbReference type="PANTHER" id="PTHR20982">
    <property type="entry name" value="RIBOSOME RECYCLING FACTOR"/>
    <property type="match status" value="1"/>
</dbReference>
<feature type="region of interest" description="Disordered" evidence="4">
    <location>
        <begin position="14"/>
        <end position="44"/>
    </location>
</feature>
<dbReference type="GO" id="GO:0005739">
    <property type="term" value="C:mitochondrion"/>
    <property type="evidence" value="ECO:0007669"/>
    <property type="project" value="TreeGrafter"/>
</dbReference>
<dbReference type="InterPro" id="IPR002661">
    <property type="entry name" value="Ribosome_recyc_fac"/>
</dbReference>
<dbReference type="GO" id="GO:0006412">
    <property type="term" value="P:translation"/>
    <property type="evidence" value="ECO:0007669"/>
    <property type="project" value="UniProtKB-KW"/>
</dbReference>
<evidence type="ECO:0000256" key="2">
    <source>
        <dbReference type="ARBA" id="ARBA00022917"/>
    </source>
</evidence>
<dbReference type="InterPro" id="IPR036191">
    <property type="entry name" value="RRF_sf"/>
</dbReference>
<comment type="similarity">
    <text evidence="1">Belongs to the RRF family.</text>
</comment>
<feature type="region of interest" description="Disordered" evidence="4">
    <location>
        <begin position="164"/>
        <end position="183"/>
    </location>
</feature>
<evidence type="ECO:0000256" key="4">
    <source>
        <dbReference type="SAM" id="MobiDB-lite"/>
    </source>
</evidence>
<keyword evidence="7" id="KW-1185">Reference proteome</keyword>
<gene>
    <name evidence="6" type="ORF">LTR77_003794</name>
</gene>
<dbReference type="SUPFAM" id="SSF55194">
    <property type="entry name" value="Ribosome recycling factor, RRF"/>
    <property type="match status" value="1"/>
</dbReference>
<evidence type="ECO:0000259" key="5">
    <source>
        <dbReference type="Pfam" id="PF01765"/>
    </source>
</evidence>
<sequence>MGFTEDVKRAELRLLKKGGKTAREEKQAASPSKSGPSDDPYDFSTLDADIATAVERLKNDLSKLRAGGRFNPEVLENLRVQPDKRSNQTVKLNDLAQVVPKGRTVQILVGEQEHVKPISTAIQSSSLSLTPQPDPTGMNPLLLVLNIPPPTAESRKQVVGEATKAGEKASTSVRDARSKQQKKLRGMQLAKSALPDDLKKAGTQMEKVVEKGTAEVKRVVDSAKKVLESGLPGRRRLGAYLNYNHHQLLAAVAPRTNAMSNTNSHAEPKHTEAQACNVFLVKEEFKGCDNLSGQRMIGIFRTLDAANSAASVMVRSIEDVALRHLASPRDGETFQSFEGYRNIDAWRNDQGGMMWLIKYGSRLAAPTS</sequence>
<dbReference type="RefSeq" id="XP_064661000.1">
    <property type="nucleotide sequence ID" value="XM_064801049.1"/>
</dbReference>
<evidence type="ECO:0000256" key="1">
    <source>
        <dbReference type="ARBA" id="ARBA00005912"/>
    </source>
</evidence>
<feature type="domain" description="Ribosome recycling factor" evidence="5">
    <location>
        <begin position="57"/>
        <end position="226"/>
    </location>
</feature>
<evidence type="ECO:0000256" key="3">
    <source>
        <dbReference type="ARBA" id="ARBA00024909"/>
    </source>
</evidence>
<organism evidence="6 7">
    <name type="scientific">Saxophila tyrrhenica</name>
    <dbReference type="NCBI Taxonomy" id="1690608"/>
    <lineage>
        <taxon>Eukaryota</taxon>
        <taxon>Fungi</taxon>
        <taxon>Dikarya</taxon>
        <taxon>Ascomycota</taxon>
        <taxon>Pezizomycotina</taxon>
        <taxon>Dothideomycetes</taxon>
        <taxon>Dothideomycetidae</taxon>
        <taxon>Mycosphaerellales</taxon>
        <taxon>Extremaceae</taxon>
        <taxon>Saxophila</taxon>
    </lineage>
</organism>
<comment type="caution">
    <text evidence="6">The sequence shown here is derived from an EMBL/GenBank/DDBJ whole genome shotgun (WGS) entry which is preliminary data.</text>
</comment>
<evidence type="ECO:0000313" key="7">
    <source>
        <dbReference type="Proteomes" id="UP001337655"/>
    </source>
</evidence>
<proteinExistence type="inferred from homology"/>
<dbReference type="InterPro" id="IPR023584">
    <property type="entry name" value="Ribosome_recyc_fac_dom"/>
</dbReference>
<dbReference type="GO" id="GO:0043023">
    <property type="term" value="F:ribosomal large subunit binding"/>
    <property type="evidence" value="ECO:0007669"/>
    <property type="project" value="TreeGrafter"/>
</dbReference>
<dbReference type="EMBL" id="JAVRRT010000005">
    <property type="protein sequence ID" value="KAK5172156.1"/>
    <property type="molecule type" value="Genomic_DNA"/>
</dbReference>
<evidence type="ECO:0000313" key="6">
    <source>
        <dbReference type="EMBL" id="KAK5172156.1"/>
    </source>
</evidence>
<dbReference type="Gene3D" id="3.30.1360.40">
    <property type="match status" value="1"/>
</dbReference>